<evidence type="ECO:0000313" key="3">
    <source>
        <dbReference type="Proteomes" id="UP000694941"/>
    </source>
</evidence>
<keyword evidence="3" id="KW-1185">Reference proteome</keyword>
<evidence type="ECO:0000259" key="2">
    <source>
        <dbReference type="PROSITE" id="PS50888"/>
    </source>
</evidence>
<evidence type="ECO:0000313" key="4">
    <source>
        <dbReference type="RefSeq" id="XP_013774169.1"/>
    </source>
</evidence>
<gene>
    <name evidence="4" type="primary">LOC106459129</name>
</gene>
<dbReference type="Pfam" id="PF00010">
    <property type="entry name" value="HLH"/>
    <property type="match status" value="1"/>
</dbReference>
<protein>
    <submittedName>
        <fullName evidence="4">Pancreas transcription factor 1 subunit alpha-like</fullName>
    </submittedName>
</protein>
<accession>A0ABM1B3P2</accession>
<feature type="compositionally biased region" description="Basic and acidic residues" evidence="1">
    <location>
        <begin position="170"/>
        <end position="189"/>
    </location>
</feature>
<dbReference type="PROSITE" id="PS50888">
    <property type="entry name" value="BHLH"/>
    <property type="match status" value="1"/>
</dbReference>
<dbReference type="PANTHER" id="PTHR23349">
    <property type="entry name" value="BASIC HELIX-LOOP-HELIX TRANSCRIPTION FACTOR, TWIST"/>
    <property type="match status" value="1"/>
</dbReference>
<evidence type="ECO:0000256" key="1">
    <source>
        <dbReference type="SAM" id="MobiDB-lite"/>
    </source>
</evidence>
<reference evidence="4" key="1">
    <citation type="submission" date="2025-08" db="UniProtKB">
        <authorList>
            <consortium name="RefSeq"/>
        </authorList>
    </citation>
    <scope>IDENTIFICATION</scope>
    <source>
        <tissue evidence="4">Muscle</tissue>
    </source>
</reference>
<dbReference type="SUPFAM" id="SSF47459">
    <property type="entry name" value="HLH, helix-loop-helix DNA-binding domain"/>
    <property type="match status" value="1"/>
</dbReference>
<organism evidence="3 4">
    <name type="scientific">Limulus polyphemus</name>
    <name type="common">Atlantic horseshoe crab</name>
    <dbReference type="NCBI Taxonomy" id="6850"/>
    <lineage>
        <taxon>Eukaryota</taxon>
        <taxon>Metazoa</taxon>
        <taxon>Ecdysozoa</taxon>
        <taxon>Arthropoda</taxon>
        <taxon>Chelicerata</taxon>
        <taxon>Merostomata</taxon>
        <taxon>Xiphosura</taxon>
        <taxon>Limulidae</taxon>
        <taxon>Limulus</taxon>
    </lineage>
</organism>
<dbReference type="Proteomes" id="UP000694941">
    <property type="component" value="Unplaced"/>
</dbReference>
<sequence>MENIDLLSINRQFLEQHLQQFESQLTFCPYQVNDENLQHKTRRRKCHQQIIQQRHAANLRERRRMQSINDAFEGLRAHIPTLPYEKRLSKVDTLRMAIGYIDFLSDLLNSGCHPNDSLSNRSSEQPKKIIIQYHRGGLNDYLPVAGHSLSWTNEKQTTQNGSVKIAKVWTPEDPRQRNSSDEDSEHLLV</sequence>
<feature type="region of interest" description="Disordered" evidence="1">
    <location>
        <begin position="152"/>
        <end position="189"/>
    </location>
</feature>
<dbReference type="PANTHER" id="PTHR23349:SF112">
    <property type="entry name" value="48 RELATED 1, ISOFORM B"/>
    <property type="match status" value="1"/>
</dbReference>
<feature type="domain" description="BHLH" evidence="2">
    <location>
        <begin position="52"/>
        <end position="104"/>
    </location>
</feature>
<name>A0ABM1B3P2_LIMPO</name>
<dbReference type="InterPro" id="IPR036638">
    <property type="entry name" value="HLH_DNA-bd_sf"/>
</dbReference>
<dbReference type="Gene3D" id="4.10.280.10">
    <property type="entry name" value="Helix-loop-helix DNA-binding domain"/>
    <property type="match status" value="1"/>
</dbReference>
<feature type="compositionally biased region" description="Polar residues" evidence="1">
    <location>
        <begin position="152"/>
        <end position="162"/>
    </location>
</feature>
<dbReference type="GeneID" id="106459129"/>
<dbReference type="CDD" id="cd11417">
    <property type="entry name" value="bHLH_TS_PTF1A"/>
    <property type="match status" value="1"/>
</dbReference>
<dbReference type="InterPro" id="IPR050283">
    <property type="entry name" value="E-box_TF_Regulators"/>
</dbReference>
<dbReference type="SMART" id="SM00353">
    <property type="entry name" value="HLH"/>
    <property type="match status" value="1"/>
</dbReference>
<dbReference type="InterPro" id="IPR011598">
    <property type="entry name" value="bHLH_dom"/>
</dbReference>
<proteinExistence type="predicted"/>
<dbReference type="RefSeq" id="XP_013774169.1">
    <property type="nucleotide sequence ID" value="XM_013918715.2"/>
</dbReference>